<keyword evidence="2" id="KW-1185">Reference proteome</keyword>
<organism evidence="1 2">
    <name type="scientific">Willisornis vidua</name>
    <name type="common">Xingu scale-backed antbird</name>
    <dbReference type="NCBI Taxonomy" id="1566151"/>
    <lineage>
        <taxon>Eukaryota</taxon>
        <taxon>Metazoa</taxon>
        <taxon>Chordata</taxon>
        <taxon>Craniata</taxon>
        <taxon>Vertebrata</taxon>
        <taxon>Euteleostomi</taxon>
        <taxon>Archelosauria</taxon>
        <taxon>Archosauria</taxon>
        <taxon>Dinosauria</taxon>
        <taxon>Saurischia</taxon>
        <taxon>Theropoda</taxon>
        <taxon>Coelurosauria</taxon>
        <taxon>Aves</taxon>
        <taxon>Neognathae</taxon>
        <taxon>Neoaves</taxon>
        <taxon>Telluraves</taxon>
        <taxon>Australaves</taxon>
        <taxon>Passeriformes</taxon>
        <taxon>Thamnophilidae</taxon>
        <taxon>Willisornis</taxon>
    </lineage>
</organism>
<accession>A0ABQ9CSX4</accession>
<proteinExistence type="predicted"/>
<dbReference type="EMBL" id="WHWB01034678">
    <property type="protein sequence ID" value="KAJ7406075.1"/>
    <property type="molecule type" value="Genomic_DNA"/>
</dbReference>
<comment type="caution">
    <text evidence="1">The sequence shown here is derived from an EMBL/GenBank/DDBJ whole genome shotgun (WGS) entry which is preliminary data.</text>
</comment>
<evidence type="ECO:0000313" key="1">
    <source>
        <dbReference type="EMBL" id="KAJ7406075.1"/>
    </source>
</evidence>
<sequence>MPLEDSSGSRLFAAAIHDEKESKEWEKKNRVADEVNGINENFTHKIVIGYSLEKCRVQVTLEYPEKLRLMSIKAYSYPTKYAPRQWLCC</sequence>
<name>A0ABQ9CSX4_9PASS</name>
<dbReference type="Proteomes" id="UP001145742">
    <property type="component" value="Unassembled WGS sequence"/>
</dbReference>
<gene>
    <name evidence="1" type="ORF">WISP_136207</name>
</gene>
<protein>
    <submittedName>
        <fullName evidence="1">Uncharacterized protein</fullName>
    </submittedName>
</protein>
<evidence type="ECO:0000313" key="2">
    <source>
        <dbReference type="Proteomes" id="UP001145742"/>
    </source>
</evidence>
<reference evidence="1" key="1">
    <citation type="submission" date="2019-10" db="EMBL/GenBank/DDBJ databases">
        <authorList>
            <person name="Soares A.E.R."/>
            <person name="Aleixo A."/>
            <person name="Schneider P."/>
            <person name="Miyaki C.Y."/>
            <person name="Schneider M.P."/>
            <person name="Mello C."/>
            <person name="Vasconcelos A.T.R."/>
        </authorList>
    </citation>
    <scope>NUCLEOTIDE SEQUENCE</scope>
    <source>
        <tissue evidence="1">Muscle</tissue>
    </source>
</reference>